<dbReference type="Gene3D" id="3.40.140.10">
    <property type="entry name" value="Cytidine Deaminase, domain 2"/>
    <property type="match status" value="1"/>
</dbReference>
<dbReference type="Proteomes" id="UP000536685">
    <property type="component" value="Unassembled WGS sequence"/>
</dbReference>
<keyword evidence="2" id="KW-0479">Metal-binding</keyword>
<evidence type="ECO:0000256" key="3">
    <source>
        <dbReference type="ARBA" id="ARBA00022801"/>
    </source>
</evidence>
<dbReference type="PROSITE" id="PS00903">
    <property type="entry name" value="CYT_DCMP_DEAMINASES_1"/>
    <property type="match status" value="1"/>
</dbReference>
<dbReference type="PANTHER" id="PTHR11644">
    <property type="entry name" value="CYTIDINE DEAMINASE"/>
    <property type="match status" value="1"/>
</dbReference>
<name>A0A841AQC1_9MICO</name>
<dbReference type="SUPFAM" id="SSF53927">
    <property type="entry name" value="Cytidine deaminase-like"/>
    <property type="match status" value="1"/>
</dbReference>
<comment type="caution">
    <text evidence="6">The sequence shown here is derived from an EMBL/GenBank/DDBJ whole genome shotgun (WGS) entry which is preliminary data.</text>
</comment>
<dbReference type="InterPro" id="IPR016193">
    <property type="entry name" value="Cytidine_deaminase-like"/>
</dbReference>
<dbReference type="RefSeq" id="WP_184237090.1">
    <property type="nucleotide sequence ID" value="NZ_JACHMJ010000001.1"/>
</dbReference>
<dbReference type="GO" id="GO:0005829">
    <property type="term" value="C:cytosol"/>
    <property type="evidence" value="ECO:0007669"/>
    <property type="project" value="TreeGrafter"/>
</dbReference>
<dbReference type="GO" id="GO:0055086">
    <property type="term" value="P:nucleobase-containing small molecule metabolic process"/>
    <property type="evidence" value="ECO:0007669"/>
    <property type="project" value="UniProtKB-ARBA"/>
</dbReference>
<evidence type="ECO:0000256" key="4">
    <source>
        <dbReference type="ARBA" id="ARBA00022833"/>
    </source>
</evidence>
<keyword evidence="3 6" id="KW-0378">Hydrolase</keyword>
<protein>
    <submittedName>
        <fullName evidence="6">Cytidine deaminase</fullName>
        <ecNumber evidence="6">3.5.4.5</ecNumber>
    </submittedName>
</protein>
<evidence type="ECO:0000259" key="5">
    <source>
        <dbReference type="PROSITE" id="PS51747"/>
    </source>
</evidence>
<evidence type="ECO:0000313" key="7">
    <source>
        <dbReference type="Proteomes" id="UP000536685"/>
    </source>
</evidence>
<dbReference type="Pfam" id="PF00383">
    <property type="entry name" value="dCMP_cyt_deam_1"/>
    <property type="match status" value="1"/>
</dbReference>
<dbReference type="EMBL" id="JACHMJ010000001">
    <property type="protein sequence ID" value="MBB5843775.1"/>
    <property type="molecule type" value="Genomic_DNA"/>
</dbReference>
<dbReference type="AlphaFoldDB" id="A0A841AQC1"/>
<dbReference type="InterPro" id="IPR050202">
    <property type="entry name" value="Cyt/Deoxycyt_deaminase"/>
</dbReference>
<dbReference type="GO" id="GO:0004126">
    <property type="term" value="F:cytidine deaminase activity"/>
    <property type="evidence" value="ECO:0007669"/>
    <property type="project" value="UniProtKB-EC"/>
</dbReference>
<keyword evidence="7" id="KW-1185">Reference proteome</keyword>
<organism evidence="6 7">
    <name type="scientific">Conyzicola lurida</name>
    <dbReference type="NCBI Taxonomy" id="1172621"/>
    <lineage>
        <taxon>Bacteria</taxon>
        <taxon>Bacillati</taxon>
        <taxon>Actinomycetota</taxon>
        <taxon>Actinomycetes</taxon>
        <taxon>Micrococcales</taxon>
        <taxon>Microbacteriaceae</taxon>
        <taxon>Conyzicola</taxon>
    </lineage>
</organism>
<dbReference type="InterPro" id="IPR002125">
    <property type="entry name" value="CMP_dCMP_dom"/>
</dbReference>
<dbReference type="GO" id="GO:0008270">
    <property type="term" value="F:zinc ion binding"/>
    <property type="evidence" value="ECO:0007669"/>
    <property type="project" value="InterPro"/>
</dbReference>
<keyword evidence="4" id="KW-0862">Zinc</keyword>
<evidence type="ECO:0000256" key="1">
    <source>
        <dbReference type="ARBA" id="ARBA00006576"/>
    </source>
</evidence>
<feature type="domain" description="CMP/dCMP-type deaminase" evidence="5">
    <location>
        <begin position="15"/>
        <end position="142"/>
    </location>
</feature>
<evidence type="ECO:0000256" key="2">
    <source>
        <dbReference type="ARBA" id="ARBA00022723"/>
    </source>
</evidence>
<dbReference type="GO" id="GO:0042802">
    <property type="term" value="F:identical protein binding"/>
    <property type="evidence" value="ECO:0007669"/>
    <property type="project" value="UniProtKB-ARBA"/>
</dbReference>
<dbReference type="PANTHER" id="PTHR11644:SF2">
    <property type="entry name" value="CYTIDINE DEAMINASE"/>
    <property type="match status" value="1"/>
</dbReference>
<gene>
    <name evidence="6" type="ORF">HD599_002098</name>
</gene>
<sequence>MSRPVLDGPPAGMSEGDVELLDTALAVLDTRYLVGVHEVAAALRLADGTVVTGLHVEASAGRASVCAESAALSAAVIAGSPVVAVVGVLRRPGGSTHLIEPCGVCAELLGDHAPDARVWVAVGDAFGAVGVSELLPFRRRRTGREPGAAEFTSP</sequence>
<dbReference type="PROSITE" id="PS51747">
    <property type="entry name" value="CYT_DCMP_DEAMINASES_2"/>
    <property type="match status" value="1"/>
</dbReference>
<dbReference type="InterPro" id="IPR016192">
    <property type="entry name" value="APOBEC/CMP_deaminase_Zn-bd"/>
</dbReference>
<comment type="similarity">
    <text evidence="1">Belongs to the cytidine and deoxycytidylate deaminase family.</text>
</comment>
<dbReference type="EC" id="3.5.4.5" evidence="6"/>
<dbReference type="CDD" id="cd01283">
    <property type="entry name" value="cytidine_deaminase"/>
    <property type="match status" value="1"/>
</dbReference>
<evidence type="ECO:0000313" key="6">
    <source>
        <dbReference type="EMBL" id="MBB5843775.1"/>
    </source>
</evidence>
<dbReference type="GO" id="GO:0072527">
    <property type="term" value="P:pyrimidine-containing compound metabolic process"/>
    <property type="evidence" value="ECO:0007669"/>
    <property type="project" value="UniProtKB-ARBA"/>
</dbReference>
<proteinExistence type="inferred from homology"/>
<reference evidence="6 7" key="1">
    <citation type="submission" date="2020-08" db="EMBL/GenBank/DDBJ databases">
        <title>Sequencing the genomes of 1000 actinobacteria strains.</title>
        <authorList>
            <person name="Klenk H.-P."/>
        </authorList>
    </citation>
    <scope>NUCLEOTIDE SEQUENCE [LARGE SCALE GENOMIC DNA]</scope>
    <source>
        <strain evidence="6 7">DSM 105784</strain>
    </source>
</reference>
<accession>A0A841AQC1</accession>